<sequence length="444" mass="46268">MWPAGRLRRSQGSLRDGPRQVPPVRRGAHAGRLPAPLRGLKTRPRPQQSAAGLSTASRLGLLVDFHAAKDPEVPVLLHDLRHALRSFGPSIASAPLAEALRAGVGALAGLAIAGLFALSPAVDAQLGLYLIAPFGASSVLLFAVPNSPLAQPWAAVVGNTVAALIGVAACLLVADPALRIAVAVGAAITATILCRALHPPAGAVAMTAAMSPEAIADLGFRFAVTPVAAGTLLLVALAALYARLTGRHYPMRQHDEPNINRTADPSPSTRIGLSEAQLVDLLERYRQNFNLGAEDLARLVGAAELQAAAQRTGPVTAESIMSRDLVTVGPDSLAEEVAALFRRHRFTSIPVVEEGRYLGVIYQIHLIGSDADALADRLMQADVPHASPSTPLGALLPLMSDGAVDAVPILEGNRIIGIVTRTDLISALARHSISTNDRATGMVA</sequence>
<dbReference type="EMBL" id="QZEV01000046">
    <property type="protein sequence ID" value="RJL03431.1"/>
    <property type="molecule type" value="Genomic_DNA"/>
</dbReference>
<dbReference type="PANTHER" id="PTHR33741">
    <property type="entry name" value="TRANSMEMBRANE PROTEIN DDB_G0269096-RELATED"/>
    <property type="match status" value="1"/>
</dbReference>
<organism evidence="5 6">
    <name type="scientific">Paracoccus aestuarii</name>
    <dbReference type="NCBI Taxonomy" id="453842"/>
    <lineage>
        <taxon>Bacteria</taxon>
        <taxon>Pseudomonadati</taxon>
        <taxon>Pseudomonadota</taxon>
        <taxon>Alphaproteobacteria</taxon>
        <taxon>Rhodobacterales</taxon>
        <taxon>Paracoccaceae</taxon>
        <taxon>Paracoccus</taxon>
    </lineage>
</organism>
<gene>
    <name evidence="5" type="ORF">D3P06_10115</name>
</gene>
<protein>
    <submittedName>
        <fullName evidence="5">CBS domain-containing protein</fullName>
    </submittedName>
</protein>
<evidence type="ECO:0000256" key="2">
    <source>
        <dbReference type="SAM" id="MobiDB-lite"/>
    </source>
</evidence>
<proteinExistence type="predicted"/>
<feature type="transmembrane region" description="Helical" evidence="3">
    <location>
        <begin position="99"/>
        <end position="119"/>
    </location>
</feature>
<dbReference type="PANTHER" id="PTHR33741:SF5">
    <property type="entry name" value="TRANSMEMBRANE PROTEIN DDB_G0269096-RELATED"/>
    <property type="match status" value="1"/>
</dbReference>
<comment type="caution">
    <text evidence="5">The sequence shown here is derived from an EMBL/GenBank/DDBJ whole genome shotgun (WGS) entry which is preliminary data.</text>
</comment>
<evidence type="ECO:0000256" key="3">
    <source>
        <dbReference type="SAM" id="Phobius"/>
    </source>
</evidence>
<evidence type="ECO:0000313" key="5">
    <source>
        <dbReference type="EMBL" id="RJL03431.1"/>
    </source>
</evidence>
<evidence type="ECO:0000256" key="1">
    <source>
        <dbReference type="PROSITE-ProRule" id="PRU00703"/>
    </source>
</evidence>
<dbReference type="InterPro" id="IPR000644">
    <property type="entry name" value="CBS_dom"/>
</dbReference>
<evidence type="ECO:0000259" key="4">
    <source>
        <dbReference type="PROSITE" id="PS51371"/>
    </source>
</evidence>
<feature type="transmembrane region" description="Helical" evidence="3">
    <location>
        <begin position="218"/>
        <end position="242"/>
    </location>
</feature>
<dbReference type="SMART" id="SM00116">
    <property type="entry name" value="CBS"/>
    <property type="match status" value="2"/>
</dbReference>
<dbReference type="InterPro" id="IPR046342">
    <property type="entry name" value="CBS_dom_sf"/>
</dbReference>
<evidence type="ECO:0000313" key="6">
    <source>
        <dbReference type="Proteomes" id="UP000285530"/>
    </source>
</evidence>
<dbReference type="Pfam" id="PF00571">
    <property type="entry name" value="CBS"/>
    <property type="match status" value="2"/>
</dbReference>
<dbReference type="OrthoDB" id="9811720at2"/>
<dbReference type="Gene3D" id="3.10.580.10">
    <property type="entry name" value="CBS-domain"/>
    <property type="match status" value="2"/>
</dbReference>
<keyword evidence="3" id="KW-0472">Membrane</keyword>
<feature type="transmembrane region" description="Helical" evidence="3">
    <location>
        <begin position="126"/>
        <end position="144"/>
    </location>
</feature>
<dbReference type="AlphaFoldDB" id="A0A418ZVB4"/>
<keyword evidence="1" id="KW-0129">CBS domain</keyword>
<feature type="domain" description="CBS" evidence="4">
    <location>
        <begin position="321"/>
        <end position="377"/>
    </location>
</feature>
<dbReference type="Proteomes" id="UP000285530">
    <property type="component" value="Unassembled WGS sequence"/>
</dbReference>
<dbReference type="PROSITE" id="PS51371">
    <property type="entry name" value="CBS"/>
    <property type="match status" value="2"/>
</dbReference>
<dbReference type="InterPro" id="IPR058581">
    <property type="entry name" value="TM_HPP"/>
</dbReference>
<feature type="transmembrane region" description="Helical" evidence="3">
    <location>
        <begin position="150"/>
        <end position="173"/>
    </location>
</feature>
<reference evidence="5 6" key="1">
    <citation type="submission" date="2018-09" db="EMBL/GenBank/DDBJ databases">
        <title>Paracoccus onubensis nov. sp. a moderate halophilic bacterium isolated from Gruta de las Maravillas (Aracena, Spain).</title>
        <authorList>
            <person name="Jurado V."/>
            <person name="Gutierrez-Patricio S."/>
            <person name="Gonzalez-Pimentel J.L."/>
            <person name="Laiz L."/>
            <person name="Saiz-Jimenez C."/>
        </authorList>
    </citation>
    <scope>NUCLEOTIDE SEQUENCE [LARGE SCALE GENOMIC DNA]</scope>
    <source>
        <strain evidence="5 6">DSM 19484</strain>
    </source>
</reference>
<feature type="region of interest" description="Disordered" evidence="2">
    <location>
        <begin position="1"/>
        <end position="53"/>
    </location>
</feature>
<name>A0A418ZVB4_9RHOB</name>
<dbReference type="Pfam" id="PF04982">
    <property type="entry name" value="TM_HPP"/>
    <property type="match status" value="1"/>
</dbReference>
<keyword evidence="3" id="KW-0812">Transmembrane</keyword>
<accession>A0A418ZVB4</accession>
<feature type="domain" description="CBS" evidence="4">
    <location>
        <begin position="379"/>
        <end position="435"/>
    </location>
</feature>
<keyword evidence="6" id="KW-1185">Reference proteome</keyword>
<keyword evidence="3" id="KW-1133">Transmembrane helix</keyword>
<dbReference type="SUPFAM" id="SSF54631">
    <property type="entry name" value="CBS-domain pair"/>
    <property type="match status" value="1"/>
</dbReference>
<feature type="transmembrane region" description="Helical" evidence="3">
    <location>
        <begin position="180"/>
        <end position="198"/>
    </location>
</feature>
<dbReference type="InterPro" id="IPR007065">
    <property type="entry name" value="HPP"/>
</dbReference>